<dbReference type="PANTHER" id="PTHR43397">
    <property type="entry name" value="ERGOTHIONEINE BIOSYNTHESIS PROTEIN 1"/>
    <property type="match status" value="1"/>
</dbReference>
<evidence type="ECO:0000259" key="3">
    <source>
        <dbReference type="Pfam" id="PF10017"/>
    </source>
</evidence>
<dbReference type="PANTHER" id="PTHR43397:SF1">
    <property type="entry name" value="ERGOTHIONEINE BIOSYNTHESIS PROTEIN 1"/>
    <property type="match status" value="1"/>
</dbReference>
<accession>A0A939DNU9</accession>
<dbReference type="InterPro" id="IPR019257">
    <property type="entry name" value="MeTrfase_dom"/>
</dbReference>
<dbReference type="GO" id="GO:0032259">
    <property type="term" value="P:methylation"/>
    <property type="evidence" value="ECO:0007669"/>
    <property type="project" value="UniProtKB-KW"/>
</dbReference>
<comment type="caution">
    <text evidence="4">The sequence shown here is derived from an EMBL/GenBank/DDBJ whole genome shotgun (WGS) entry which is preliminary data.</text>
</comment>
<dbReference type="EMBL" id="JAFKCV010000006">
    <property type="protein sequence ID" value="MBN7826014.1"/>
    <property type="molecule type" value="Genomic_DNA"/>
</dbReference>
<dbReference type="InterPro" id="IPR035094">
    <property type="entry name" value="EgtD"/>
</dbReference>
<dbReference type="InterPro" id="IPR051128">
    <property type="entry name" value="EgtD_Methyltrsf_superfamily"/>
</dbReference>
<dbReference type="Proteomes" id="UP000664654">
    <property type="component" value="Unassembled WGS sequence"/>
</dbReference>
<evidence type="ECO:0000313" key="5">
    <source>
        <dbReference type="Proteomes" id="UP000664654"/>
    </source>
</evidence>
<gene>
    <name evidence="4" type="primary">egtD</name>
    <name evidence="4" type="ORF">J0A66_12320</name>
</gene>
<dbReference type="Gene3D" id="3.40.50.150">
    <property type="entry name" value="Vaccinia Virus protein VP39"/>
    <property type="match status" value="1"/>
</dbReference>
<dbReference type="NCBIfam" id="TIGR03438">
    <property type="entry name" value="egtD_ergothio"/>
    <property type="match status" value="1"/>
</dbReference>
<dbReference type="GO" id="GO:0052706">
    <property type="term" value="F:L-histidine N(alpha)-methyltransferase activity"/>
    <property type="evidence" value="ECO:0007669"/>
    <property type="project" value="UniProtKB-EC"/>
</dbReference>
<sequence length="310" mass="34975">MKNNVFFDDVIKGLSREDKAIPCKYFYDEQGSILFTRICELEEYYITRTETHMLQQLAPQVAEEVGEQANLVEPGSGAGEKIRILLDNLNQPASLTLVDISGEILKQSARRLQSEYPRLCVQTRVGDFTQLDGLDLKLPPSGANLMYFPGSTIGNFCPDEACNLLSSFAESLHAKDYLLIGVDLVKDSQLLENAYDDGQGITAAFNKNLLRRINNELGGNFDLNAFEHRATWNDQNQCVQMHLISTKPQTVRINGNRFHFEADEAIHTEDSHKYRVADFQQLAGQAGWKALHCWQDDEGLFSVHLMQLEA</sequence>
<dbReference type="PIRSF" id="PIRSF018005">
    <property type="entry name" value="UCP018005"/>
    <property type="match status" value="1"/>
</dbReference>
<organism evidence="4 5">
    <name type="scientific">Bowmanella dokdonensis</name>
    <dbReference type="NCBI Taxonomy" id="751969"/>
    <lineage>
        <taxon>Bacteria</taxon>
        <taxon>Pseudomonadati</taxon>
        <taxon>Pseudomonadota</taxon>
        <taxon>Gammaproteobacteria</taxon>
        <taxon>Alteromonadales</taxon>
        <taxon>Alteromonadaceae</taxon>
        <taxon>Bowmanella</taxon>
    </lineage>
</organism>
<dbReference type="EC" id="2.1.1.44" evidence="4"/>
<evidence type="ECO:0000313" key="4">
    <source>
        <dbReference type="EMBL" id="MBN7826014.1"/>
    </source>
</evidence>
<keyword evidence="2 4" id="KW-0808">Transferase</keyword>
<evidence type="ECO:0000256" key="1">
    <source>
        <dbReference type="ARBA" id="ARBA00022603"/>
    </source>
</evidence>
<evidence type="ECO:0000256" key="2">
    <source>
        <dbReference type="ARBA" id="ARBA00022679"/>
    </source>
</evidence>
<name>A0A939DNU9_9ALTE</name>
<dbReference type="AlphaFoldDB" id="A0A939DNU9"/>
<keyword evidence="5" id="KW-1185">Reference proteome</keyword>
<dbReference type="InterPro" id="IPR017804">
    <property type="entry name" value="MeTrfase_EgtD-like"/>
</dbReference>
<protein>
    <submittedName>
        <fullName evidence="4">L-histidine N(Alpha)-methyltransferase</fullName>
        <ecNumber evidence="4">2.1.1.44</ecNumber>
    </submittedName>
</protein>
<reference evidence="4" key="1">
    <citation type="submission" date="2021-03" db="EMBL/GenBank/DDBJ databases">
        <title>novel species isolated from a fishpond in China.</title>
        <authorList>
            <person name="Lu H."/>
            <person name="Cai Z."/>
        </authorList>
    </citation>
    <scope>NUCLEOTIDE SEQUENCE</scope>
    <source>
        <strain evidence="4">JCM 30855</strain>
    </source>
</reference>
<keyword evidence="1 4" id="KW-0489">Methyltransferase</keyword>
<feature type="domain" description="Histidine-specific methyltransferase SAM-dependent" evidence="3">
    <location>
        <begin position="8"/>
        <end position="307"/>
    </location>
</feature>
<dbReference type="InterPro" id="IPR029063">
    <property type="entry name" value="SAM-dependent_MTases_sf"/>
</dbReference>
<proteinExistence type="predicted"/>
<dbReference type="Pfam" id="PF10017">
    <property type="entry name" value="Methyltransf_33"/>
    <property type="match status" value="1"/>
</dbReference>
<dbReference type="RefSeq" id="WP_206574121.1">
    <property type="nucleotide sequence ID" value="NZ_JAFKCV010000006.1"/>
</dbReference>
<dbReference type="SUPFAM" id="SSF53335">
    <property type="entry name" value="S-adenosyl-L-methionine-dependent methyltransferases"/>
    <property type="match status" value="1"/>
</dbReference>